<sequence>MVNSVKIHPVTGGDDRATVHQLLDLSGIYYERRWYAVVKDAIGPYHY</sequence>
<dbReference type="Proteomes" id="UP000825072">
    <property type="component" value="Chromosome 1"/>
</dbReference>
<reference evidence="1" key="1">
    <citation type="submission" date="2021-06" db="EMBL/GenBank/DDBJ databases">
        <title>Genome sequence of Cutibacterium modestum strain KB17-24694.</title>
        <authorList>
            <person name="Dekio I."/>
            <person name="Asahina A."/>
            <person name="Nishida M."/>
        </authorList>
    </citation>
    <scope>NUCLEOTIDE SEQUENCE</scope>
    <source>
        <strain evidence="1">KB17-24694</strain>
    </source>
</reference>
<protein>
    <submittedName>
        <fullName evidence="1">Uncharacterized protein</fullName>
    </submittedName>
</protein>
<gene>
    <name evidence="1" type="ORF">KB1_00570</name>
</gene>
<evidence type="ECO:0000313" key="2">
    <source>
        <dbReference type="Proteomes" id="UP000825072"/>
    </source>
</evidence>
<proteinExistence type="predicted"/>
<accession>A0AAD1NTX5</accession>
<evidence type="ECO:0000313" key="1">
    <source>
        <dbReference type="EMBL" id="BCY24067.1"/>
    </source>
</evidence>
<dbReference type="AlphaFoldDB" id="A0AAD1NTX5"/>
<name>A0AAD1NTX5_9ACTN</name>
<dbReference type="EMBL" id="AP024747">
    <property type="protein sequence ID" value="BCY24067.1"/>
    <property type="molecule type" value="Genomic_DNA"/>
</dbReference>
<organism evidence="1 2">
    <name type="scientific">Cutibacterium modestum</name>
    <dbReference type="NCBI Taxonomy" id="2559073"/>
    <lineage>
        <taxon>Bacteria</taxon>
        <taxon>Bacillati</taxon>
        <taxon>Actinomycetota</taxon>
        <taxon>Actinomycetes</taxon>
        <taxon>Propionibacteriales</taxon>
        <taxon>Propionibacteriaceae</taxon>
        <taxon>Cutibacterium</taxon>
    </lineage>
</organism>